<evidence type="ECO:0000256" key="1">
    <source>
        <dbReference type="SAM" id="SignalP"/>
    </source>
</evidence>
<name>A0A833RL91_9HYME</name>
<feature type="signal peptide" evidence="1">
    <location>
        <begin position="1"/>
        <end position="18"/>
    </location>
</feature>
<proteinExistence type="predicted"/>
<keyword evidence="3" id="KW-1185">Reference proteome</keyword>
<dbReference type="Proteomes" id="UP000655588">
    <property type="component" value="Unassembled WGS sequence"/>
</dbReference>
<accession>A0A833RL91</accession>
<reference evidence="2" key="1">
    <citation type="submission" date="2019-11" db="EMBL/GenBank/DDBJ databases">
        <title>The nuclear and mitochondrial genomes of Frieseomelitta varia - a highly eusocial stingless bee (Meliponini) with a permanently sterile worker caste.</title>
        <authorList>
            <person name="Freitas F.C.P."/>
            <person name="Lourenco A.P."/>
            <person name="Nunes F.M.F."/>
            <person name="Paschoal A.R."/>
            <person name="Abreu F.C.P."/>
            <person name="Barbin F.O."/>
            <person name="Bataglia L."/>
            <person name="Cardoso-Junior C.A.M."/>
            <person name="Cervoni M.S."/>
            <person name="Silva S.R."/>
            <person name="Dalarmi F."/>
            <person name="Del Lama M.A."/>
            <person name="Depintor T.S."/>
            <person name="Ferreira K.M."/>
            <person name="Goria P.S."/>
            <person name="Jaskot M.C."/>
            <person name="Lago D.C."/>
            <person name="Luna-Lucena D."/>
            <person name="Moda L.M."/>
            <person name="Nascimento L."/>
            <person name="Pedrino M."/>
            <person name="Rabico F.O."/>
            <person name="Sanches F.C."/>
            <person name="Santos D.E."/>
            <person name="Santos C.G."/>
            <person name="Vieira J."/>
            <person name="Lopes T.F."/>
            <person name="Barchuk A.R."/>
            <person name="Hartfelder K."/>
            <person name="Simoes Z.L.P."/>
            <person name="Bitondi M.M.G."/>
            <person name="Pinheiro D.G."/>
        </authorList>
    </citation>
    <scope>NUCLEOTIDE SEQUENCE</scope>
    <source>
        <strain evidence="2">USP_RPSP 00005682</strain>
        <tissue evidence="2">Whole individual</tissue>
    </source>
</reference>
<protein>
    <submittedName>
        <fullName evidence="2">Uncharacterized protein</fullName>
    </submittedName>
</protein>
<feature type="chain" id="PRO_5032883153" evidence="1">
    <location>
        <begin position="19"/>
        <end position="487"/>
    </location>
</feature>
<evidence type="ECO:0000313" key="2">
    <source>
        <dbReference type="EMBL" id="KAF3420953.1"/>
    </source>
</evidence>
<dbReference type="EMBL" id="WNWW01000906">
    <property type="protein sequence ID" value="KAF3420953.1"/>
    <property type="molecule type" value="Genomic_DNA"/>
</dbReference>
<dbReference type="AlphaFoldDB" id="A0A833RL91"/>
<comment type="caution">
    <text evidence="2">The sequence shown here is derived from an EMBL/GenBank/DDBJ whole genome shotgun (WGS) entry which is preliminary data.</text>
</comment>
<evidence type="ECO:0000313" key="3">
    <source>
        <dbReference type="Proteomes" id="UP000655588"/>
    </source>
</evidence>
<keyword evidence="1" id="KW-0732">Signal</keyword>
<organism evidence="2 3">
    <name type="scientific">Frieseomelitta varia</name>
    <dbReference type="NCBI Taxonomy" id="561572"/>
    <lineage>
        <taxon>Eukaryota</taxon>
        <taxon>Metazoa</taxon>
        <taxon>Ecdysozoa</taxon>
        <taxon>Arthropoda</taxon>
        <taxon>Hexapoda</taxon>
        <taxon>Insecta</taxon>
        <taxon>Pterygota</taxon>
        <taxon>Neoptera</taxon>
        <taxon>Endopterygota</taxon>
        <taxon>Hymenoptera</taxon>
        <taxon>Apocrita</taxon>
        <taxon>Aculeata</taxon>
        <taxon>Apoidea</taxon>
        <taxon>Anthophila</taxon>
        <taxon>Apidae</taxon>
        <taxon>Frieseomelitta</taxon>
    </lineage>
</organism>
<sequence>MWLPRTCVLLLLLAAVNCEKHETEEDASSVFLEAAKSFFSNKDNLNGLQGLARTFLQSDDRKGAGNGFDGKSNVDGVGQIVSGIGSLFSGSEKSQGIDFSVIGSILDGVMNSDKGSKRSSRSVEAKQEAGIDLEGIVNVGRMLMGQNGNADFMMGLIPMLLSNFAVNNDNDNEVDAGSSKLHDHSGHSWYMPPIVENLHVMWDHFSNSELGQTLWKKSGLSQFVGQISDSEGRVQYEKLLDSFENPNLRRRWIRSLTNYIGEWISHVSDPQIQQRYLNTAQFVGNSFLKSQGFPKSAMFDSMRPVESLSRLVNAVGKRHLGMKINSSQYIKPAVSYIKELIALASEKGFIMSRVNAREISNRLSDTINNDIINPILKSYRAYKWSIKRPQCASQILCAINEKNEQDTKQPRLRSYLVKVTSFPAAWAVSNKLGTNFWNLYGAIMEHDKCANCSNISRSIFQQKYPADCTDFHEEEIRITTESVHSEL</sequence>
<gene>
    <name evidence="2" type="ORF">E2986_13854</name>
</gene>